<evidence type="ECO:0000256" key="2">
    <source>
        <dbReference type="ARBA" id="ARBA00010617"/>
    </source>
</evidence>
<organism evidence="9 10">
    <name type="scientific">Streptomyces acidiscabies</name>
    <dbReference type="NCBI Taxonomy" id="42234"/>
    <lineage>
        <taxon>Bacteria</taxon>
        <taxon>Bacillati</taxon>
        <taxon>Actinomycetota</taxon>
        <taxon>Actinomycetes</taxon>
        <taxon>Kitasatosporales</taxon>
        <taxon>Streptomycetaceae</taxon>
        <taxon>Streptomyces</taxon>
    </lineage>
</organism>
<evidence type="ECO:0000256" key="1">
    <source>
        <dbReference type="ARBA" id="ARBA00001971"/>
    </source>
</evidence>
<evidence type="ECO:0000313" key="10">
    <source>
        <dbReference type="Proteomes" id="UP000037151"/>
    </source>
</evidence>
<dbReference type="PRINTS" id="PR00359">
    <property type="entry name" value="BP450"/>
</dbReference>
<dbReference type="PANTHER" id="PTHR46696:SF5">
    <property type="entry name" value="CYTOCHROME P450 BJ-1"/>
    <property type="match status" value="1"/>
</dbReference>
<dbReference type="PATRIC" id="fig|42234.21.peg.7917"/>
<dbReference type="OrthoDB" id="4183192at2"/>
<dbReference type="InterPro" id="IPR001128">
    <property type="entry name" value="Cyt_P450"/>
</dbReference>
<reference evidence="10" key="1">
    <citation type="submission" date="2014-07" db="EMBL/GenBank/DDBJ databases">
        <title>Genome sequencing of plant-pathogenic Streptomyces species.</title>
        <authorList>
            <person name="Harrison J."/>
            <person name="Sapp M."/>
            <person name="Thwaites R."/>
            <person name="Studholme D.J."/>
        </authorList>
    </citation>
    <scope>NUCLEOTIDE SEQUENCE [LARGE SCALE GENOMIC DNA]</scope>
    <source>
        <strain evidence="10">NCPPB 4445</strain>
    </source>
</reference>
<comment type="caution">
    <text evidence="9">The sequence shown here is derived from an EMBL/GenBank/DDBJ whole genome shotgun (WGS) entry which is preliminary data.</text>
</comment>
<dbReference type="PANTHER" id="PTHR46696">
    <property type="entry name" value="P450, PUTATIVE (EUROFUNG)-RELATED"/>
    <property type="match status" value="1"/>
</dbReference>
<dbReference type="AlphaFoldDB" id="A0A0L0JKJ9"/>
<proteinExistence type="inferred from homology"/>
<dbReference type="RefSeq" id="WP_050374749.1">
    <property type="nucleotide sequence ID" value="NZ_KQ257834.1"/>
</dbReference>
<dbReference type="PROSITE" id="PS00086">
    <property type="entry name" value="CYTOCHROME_P450"/>
    <property type="match status" value="1"/>
</dbReference>
<protein>
    <recommendedName>
        <fullName evidence="11">Cytochrome P450</fullName>
    </recommendedName>
</protein>
<keyword evidence="7 8" id="KW-0503">Monooxygenase</keyword>
<comment type="cofactor">
    <cofactor evidence="1">
        <name>heme</name>
        <dbReference type="ChEBI" id="CHEBI:30413"/>
    </cofactor>
</comment>
<dbReference type="FunFam" id="1.10.630.10:FF:000018">
    <property type="entry name" value="Cytochrome P450 monooxygenase"/>
    <property type="match status" value="1"/>
</dbReference>
<name>A0A0L0JKJ9_9ACTN</name>
<gene>
    <name evidence="9" type="ORF">IQ63_38465</name>
</gene>
<dbReference type="PRINTS" id="PR00385">
    <property type="entry name" value="P450"/>
</dbReference>
<dbReference type="GO" id="GO:0020037">
    <property type="term" value="F:heme binding"/>
    <property type="evidence" value="ECO:0007669"/>
    <property type="project" value="InterPro"/>
</dbReference>
<dbReference type="InterPro" id="IPR017972">
    <property type="entry name" value="Cyt_P450_CS"/>
</dbReference>
<dbReference type="Pfam" id="PF00067">
    <property type="entry name" value="p450"/>
    <property type="match status" value="2"/>
</dbReference>
<dbReference type="Proteomes" id="UP000037151">
    <property type="component" value="Unassembled WGS sequence"/>
</dbReference>
<evidence type="ECO:0000256" key="5">
    <source>
        <dbReference type="ARBA" id="ARBA00023002"/>
    </source>
</evidence>
<dbReference type="SUPFAM" id="SSF48264">
    <property type="entry name" value="Cytochrome P450"/>
    <property type="match status" value="1"/>
</dbReference>
<evidence type="ECO:0000313" key="9">
    <source>
        <dbReference type="EMBL" id="KND26123.1"/>
    </source>
</evidence>
<sequence>MLHYPFDRANSLSPMPHLDLLRQNTLPRVLMPSGHPAHLAVRRADVQQALADPRLSRRAMFTTPGGPRFTHADLDEPSLIGVDPPDHTRLRRLCAPAFRPPLIHALRAPVQRLADHLLRQPTDLHAEFSVPLVTHTVCDLLGVPRPDRAQLLDWSHQKLSLTGPPDEARAGHQALRDHFTSLTTEPNLAPGLLADLTQAHRTGHLSRRELTAVAVNLFVAGTTTTAAVLTNGLLCLLNRPAQYATLTPALVPQAVTETLRFDAAGDMSFPRLALVGLRIGATDVRAGEAVIPAHAYADRDPAVYPDPDVFDITRRPVPHLAFGYGPHYCVGARLAVLLLETALAAVVTRFPHLRLAVPARELGWRNGALTGGVGRLPVAW</sequence>
<evidence type="ECO:0000256" key="6">
    <source>
        <dbReference type="ARBA" id="ARBA00023004"/>
    </source>
</evidence>
<dbReference type="EMBL" id="JPPY01000214">
    <property type="protein sequence ID" value="KND26123.1"/>
    <property type="molecule type" value="Genomic_DNA"/>
</dbReference>
<evidence type="ECO:0008006" key="11">
    <source>
        <dbReference type="Google" id="ProtNLM"/>
    </source>
</evidence>
<dbReference type="GO" id="GO:0016705">
    <property type="term" value="F:oxidoreductase activity, acting on paired donors, with incorporation or reduction of molecular oxygen"/>
    <property type="evidence" value="ECO:0007669"/>
    <property type="project" value="InterPro"/>
</dbReference>
<keyword evidence="4 8" id="KW-0479">Metal-binding</keyword>
<keyword evidence="5 8" id="KW-0560">Oxidoreductase</keyword>
<dbReference type="GO" id="GO:0005506">
    <property type="term" value="F:iron ion binding"/>
    <property type="evidence" value="ECO:0007669"/>
    <property type="project" value="InterPro"/>
</dbReference>
<accession>A0A0L0JKJ9</accession>
<dbReference type="InterPro" id="IPR036396">
    <property type="entry name" value="Cyt_P450_sf"/>
</dbReference>
<evidence type="ECO:0000256" key="3">
    <source>
        <dbReference type="ARBA" id="ARBA00022617"/>
    </source>
</evidence>
<keyword evidence="3 8" id="KW-0349">Heme</keyword>
<comment type="similarity">
    <text evidence="2 8">Belongs to the cytochrome P450 family.</text>
</comment>
<keyword evidence="6 8" id="KW-0408">Iron</keyword>
<dbReference type="Gene3D" id="1.10.630.10">
    <property type="entry name" value="Cytochrome P450"/>
    <property type="match status" value="1"/>
</dbReference>
<evidence type="ECO:0000256" key="4">
    <source>
        <dbReference type="ARBA" id="ARBA00022723"/>
    </source>
</evidence>
<evidence type="ECO:0000256" key="7">
    <source>
        <dbReference type="ARBA" id="ARBA00023033"/>
    </source>
</evidence>
<dbReference type="GO" id="GO:0004497">
    <property type="term" value="F:monooxygenase activity"/>
    <property type="evidence" value="ECO:0007669"/>
    <property type="project" value="UniProtKB-KW"/>
</dbReference>
<evidence type="ECO:0000256" key="8">
    <source>
        <dbReference type="RuleBase" id="RU000461"/>
    </source>
</evidence>
<dbReference type="InterPro" id="IPR002397">
    <property type="entry name" value="Cyt_P450_B"/>
</dbReference>